<sequence length="409" mass="45172">MDLANLQVRRHLLANSTTYLGNTTFNASACGMWHPKDSRNIWLHKRATDNAEVQPMVVQLVGRVSPDANFLGTAGNFTARHNFRPTSTKQTAILGEASSPVFASDWNTTVKSIKAIVSLLTGKPDGDVDYLWFNMNTNSTSPFLKFGDHLLRKLEAGEEADDFPIDFVPENHETRAEWTAVSKTHTRINIDVVDHEGTSITDPDNIKSTVAGSLVHLSGIFRAWKFGNAKKWGVVLDVENIQILRPANYEQTPKQVTSQRPPHGIIGAIDSLQKSANVDIVLQHMHTEGPLISSIIDDNMKHVDNSNSEKHQVPDHGKTTSHVHHVADDRKELTPSQTTCGTNTVPRDIESNQTFLPCPGGSAPSTSNIESAQHHPRLSFILKPKPDGGVKRKRDDECPNVPKKVAKHL</sequence>
<reference evidence="2" key="1">
    <citation type="submission" date="2020-11" db="EMBL/GenBank/DDBJ databases">
        <authorList>
            <consortium name="DOE Joint Genome Institute"/>
            <person name="Ahrendt S."/>
            <person name="Riley R."/>
            <person name="Andreopoulos W."/>
            <person name="Labutti K."/>
            <person name="Pangilinan J."/>
            <person name="Ruiz-Duenas F.J."/>
            <person name="Barrasa J.M."/>
            <person name="Sanchez-Garcia M."/>
            <person name="Camarero S."/>
            <person name="Miyauchi S."/>
            <person name="Serrano A."/>
            <person name="Linde D."/>
            <person name="Babiker R."/>
            <person name="Drula E."/>
            <person name="Ayuso-Fernandez I."/>
            <person name="Pacheco R."/>
            <person name="Padilla G."/>
            <person name="Ferreira P."/>
            <person name="Barriuso J."/>
            <person name="Kellner H."/>
            <person name="Castanera R."/>
            <person name="Alfaro M."/>
            <person name="Ramirez L."/>
            <person name="Pisabarro A.G."/>
            <person name="Kuo A."/>
            <person name="Tritt A."/>
            <person name="Lipzen A."/>
            <person name="He G."/>
            <person name="Yan M."/>
            <person name="Ng V."/>
            <person name="Cullen D."/>
            <person name="Martin F."/>
            <person name="Rosso M.-N."/>
            <person name="Henrissat B."/>
            <person name="Hibbett D."/>
            <person name="Martinez A.T."/>
            <person name="Grigoriev I.V."/>
        </authorList>
    </citation>
    <scope>NUCLEOTIDE SEQUENCE</scope>
    <source>
        <strain evidence="2">AH 40177</strain>
    </source>
</reference>
<feature type="compositionally biased region" description="Basic and acidic residues" evidence="1">
    <location>
        <begin position="305"/>
        <end position="318"/>
    </location>
</feature>
<evidence type="ECO:0000313" key="2">
    <source>
        <dbReference type="EMBL" id="KAF9056798.1"/>
    </source>
</evidence>
<name>A0A9P5P761_9AGAR</name>
<proteinExistence type="predicted"/>
<feature type="non-terminal residue" evidence="2">
    <location>
        <position position="1"/>
    </location>
</feature>
<organism evidence="2 3">
    <name type="scientific">Rhodocollybia butyracea</name>
    <dbReference type="NCBI Taxonomy" id="206335"/>
    <lineage>
        <taxon>Eukaryota</taxon>
        <taxon>Fungi</taxon>
        <taxon>Dikarya</taxon>
        <taxon>Basidiomycota</taxon>
        <taxon>Agaricomycotina</taxon>
        <taxon>Agaricomycetes</taxon>
        <taxon>Agaricomycetidae</taxon>
        <taxon>Agaricales</taxon>
        <taxon>Marasmiineae</taxon>
        <taxon>Omphalotaceae</taxon>
        <taxon>Rhodocollybia</taxon>
    </lineage>
</organism>
<evidence type="ECO:0000256" key="1">
    <source>
        <dbReference type="SAM" id="MobiDB-lite"/>
    </source>
</evidence>
<dbReference type="Proteomes" id="UP000772434">
    <property type="component" value="Unassembled WGS sequence"/>
</dbReference>
<dbReference type="EMBL" id="JADNRY010000430">
    <property type="protein sequence ID" value="KAF9056798.1"/>
    <property type="molecule type" value="Genomic_DNA"/>
</dbReference>
<comment type="caution">
    <text evidence="2">The sequence shown here is derived from an EMBL/GenBank/DDBJ whole genome shotgun (WGS) entry which is preliminary data.</text>
</comment>
<evidence type="ECO:0000313" key="3">
    <source>
        <dbReference type="Proteomes" id="UP000772434"/>
    </source>
</evidence>
<gene>
    <name evidence="2" type="ORF">BDP27DRAFT_1344890</name>
</gene>
<dbReference type="AlphaFoldDB" id="A0A9P5P761"/>
<accession>A0A9P5P761</accession>
<feature type="region of interest" description="Disordered" evidence="1">
    <location>
        <begin position="305"/>
        <end position="327"/>
    </location>
</feature>
<protein>
    <submittedName>
        <fullName evidence="2">Uncharacterized protein</fullName>
    </submittedName>
</protein>
<feature type="region of interest" description="Disordered" evidence="1">
    <location>
        <begin position="357"/>
        <end position="409"/>
    </location>
</feature>
<keyword evidence="3" id="KW-1185">Reference proteome</keyword>
<feature type="compositionally biased region" description="Basic and acidic residues" evidence="1">
    <location>
        <begin position="384"/>
        <end position="397"/>
    </location>
</feature>